<dbReference type="Proteomes" id="UP001500571">
    <property type="component" value="Unassembled WGS sequence"/>
</dbReference>
<evidence type="ECO:0000256" key="1">
    <source>
        <dbReference type="SAM" id="SignalP"/>
    </source>
</evidence>
<name>A0ABN2QBB7_9ACTN</name>
<organism evidence="3 4">
    <name type="scientific">Nocardioides panacihumi</name>
    <dbReference type="NCBI Taxonomy" id="400774"/>
    <lineage>
        <taxon>Bacteria</taxon>
        <taxon>Bacillati</taxon>
        <taxon>Actinomycetota</taxon>
        <taxon>Actinomycetes</taxon>
        <taxon>Propionibacteriales</taxon>
        <taxon>Nocardioidaceae</taxon>
        <taxon>Nocardioides</taxon>
    </lineage>
</organism>
<protein>
    <submittedName>
        <fullName evidence="3">SGNH/GDSL hydrolase family protein</fullName>
    </submittedName>
</protein>
<keyword evidence="4" id="KW-1185">Reference proteome</keyword>
<dbReference type="PROSITE" id="PS51257">
    <property type="entry name" value="PROKAR_LIPOPROTEIN"/>
    <property type="match status" value="1"/>
</dbReference>
<feature type="signal peptide" evidence="1">
    <location>
        <begin position="1"/>
        <end position="21"/>
    </location>
</feature>
<proteinExistence type="predicted"/>
<dbReference type="PANTHER" id="PTHR37981">
    <property type="entry name" value="LIPASE 2"/>
    <property type="match status" value="1"/>
</dbReference>
<dbReference type="InterPro" id="IPR013830">
    <property type="entry name" value="SGNH_hydro"/>
</dbReference>
<dbReference type="Gene3D" id="3.40.50.1110">
    <property type="entry name" value="SGNH hydrolase"/>
    <property type="match status" value="1"/>
</dbReference>
<dbReference type="PANTHER" id="PTHR37981:SF1">
    <property type="entry name" value="SGNH HYDROLASE-TYPE ESTERASE DOMAIN-CONTAINING PROTEIN"/>
    <property type="match status" value="1"/>
</dbReference>
<dbReference type="CDD" id="cd01823">
    <property type="entry name" value="SEST_like"/>
    <property type="match status" value="1"/>
</dbReference>
<dbReference type="EMBL" id="BAAAPB010000001">
    <property type="protein sequence ID" value="GAA1947419.1"/>
    <property type="molecule type" value="Genomic_DNA"/>
</dbReference>
<evidence type="ECO:0000259" key="2">
    <source>
        <dbReference type="Pfam" id="PF13472"/>
    </source>
</evidence>
<feature type="chain" id="PRO_5045587701" evidence="1">
    <location>
        <begin position="22"/>
        <end position="299"/>
    </location>
</feature>
<accession>A0ABN2QBB7</accession>
<sequence length="299" mass="30061">MPARQLVLVALLAVLVGPLAAGCRDASAGGGTTAPSASTSGSSGPTAAVAPRFARYAALGDSYTAAPGVPGVQSNDGCLRSSNNYPHLLAAALPVGRLADVSCSGADTSDVRRSQLGSVAPQIDAVTRDTDLVTIGLGGNDLDLFARLISTCLRQNAPTTSGSPCADSLGPTVQPALERIQQNLVGVVRTVRLRAPSAKVVLVGYPQIVPASGTCAQTPFAPGDYAFARRVNHGLAETVRRAAAAAGTSYADLWSASAGHDVCAADPWINGISGPGAAPFHPFAVEQAAVARLVAASLG</sequence>
<dbReference type="RefSeq" id="WP_344041712.1">
    <property type="nucleotide sequence ID" value="NZ_BAAAPB010000001.1"/>
</dbReference>
<keyword evidence="1" id="KW-0732">Signal</keyword>
<dbReference type="GO" id="GO:0016787">
    <property type="term" value="F:hydrolase activity"/>
    <property type="evidence" value="ECO:0007669"/>
    <property type="project" value="UniProtKB-KW"/>
</dbReference>
<dbReference type="Pfam" id="PF13472">
    <property type="entry name" value="Lipase_GDSL_2"/>
    <property type="match status" value="1"/>
</dbReference>
<evidence type="ECO:0000313" key="4">
    <source>
        <dbReference type="Proteomes" id="UP001500571"/>
    </source>
</evidence>
<dbReference type="InterPro" id="IPR036514">
    <property type="entry name" value="SGNH_hydro_sf"/>
</dbReference>
<keyword evidence="3" id="KW-0378">Hydrolase</keyword>
<comment type="caution">
    <text evidence="3">The sequence shown here is derived from an EMBL/GenBank/DDBJ whole genome shotgun (WGS) entry which is preliminary data.</text>
</comment>
<feature type="domain" description="SGNH hydrolase-type esterase" evidence="2">
    <location>
        <begin position="58"/>
        <end position="282"/>
    </location>
</feature>
<dbReference type="SUPFAM" id="SSF52266">
    <property type="entry name" value="SGNH hydrolase"/>
    <property type="match status" value="1"/>
</dbReference>
<dbReference type="InterPro" id="IPR037460">
    <property type="entry name" value="SEST-like"/>
</dbReference>
<gene>
    <name evidence="3" type="ORF">GCM10009798_03140</name>
</gene>
<reference evidence="3 4" key="1">
    <citation type="journal article" date="2019" name="Int. J. Syst. Evol. Microbiol.">
        <title>The Global Catalogue of Microorganisms (GCM) 10K type strain sequencing project: providing services to taxonomists for standard genome sequencing and annotation.</title>
        <authorList>
            <consortium name="The Broad Institute Genomics Platform"/>
            <consortium name="The Broad Institute Genome Sequencing Center for Infectious Disease"/>
            <person name="Wu L."/>
            <person name="Ma J."/>
        </authorList>
    </citation>
    <scope>NUCLEOTIDE SEQUENCE [LARGE SCALE GENOMIC DNA]</scope>
    <source>
        <strain evidence="3 4">JCM 15309</strain>
    </source>
</reference>
<evidence type="ECO:0000313" key="3">
    <source>
        <dbReference type="EMBL" id="GAA1947419.1"/>
    </source>
</evidence>